<feature type="domain" description="F-box" evidence="13">
    <location>
        <begin position="167"/>
        <end position="213"/>
    </location>
</feature>
<reference evidence="14 15" key="1">
    <citation type="journal article" date="2012" name="Science">
        <title>The Paleozoic origin of enzymatic lignin decomposition reconstructed from 31 fungal genomes.</title>
        <authorList>
            <person name="Floudas D."/>
            <person name="Binder M."/>
            <person name="Riley R."/>
            <person name="Barry K."/>
            <person name="Blanchette R.A."/>
            <person name="Henrissat B."/>
            <person name="Martinez A.T."/>
            <person name="Otillar R."/>
            <person name="Spatafora J.W."/>
            <person name="Yadav J.S."/>
            <person name="Aerts A."/>
            <person name="Benoit I."/>
            <person name="Boyd A."/>
            <person name="Carlson A."/>
            <person name="Copeland A."/>
            <person name="Coutinho P.M."/>
            <person name="de Vries R.P."/>
            <person name="Ferreira P."/>
            <person name="Findley K."/>
            <person name="Foster B."/>
            <person name="Gaskell J."/>
            <person name="Glotzer D."/>
            <person name="Gorecki P."/>
            <person name="Heitman J."/>
            <person name="Hesse C."/>
            <person name="Hori C."/>
            <person name="Igarashi K."/>
            <person name="Jurgens J.A."/>
            <person name="Kallen N."/>
            <person name="Kersten P."/>
            <person name="Kohler A."/>
            <person name="Kuees U."/>
            <person name="Kumar T.K.A."/>
            <person name="Kuo A."/>
            <person name="LaButti K."/>
            <person name="Larrondo L.F."/>
            <person name="Lindquist E."/>
            <person name="Ling A."/>
            <person name="Lombard V."/>
            <person name="Lucas S."/>
            <person name="Lundell T."/>
            <person name="Martin R."/>
            <person name="McLaughlin D.J."/>
            <person name="Morgenstern I."/>
            <person name="Morin E."/>
            <person name="Murat C."/>
            <person name="Nagy L.G."/>
            <person name="Nolan M."/>
            <person name="Ohm R.A."/>
            <person name="Patyshakuliyeva A."/>
            <person name="Rokas A."/>
            <person name="Ruiz-Duenas F.J."/>
            <person name="Sabat G."/>
            <person name="Salamov A."/>
            <person name="Samejima M."/>
            <person name="Schmutz J."/>
            <person name="Slot J.C."/>
            <person name="St John F."/>
            <person name="Stenlid J."/>
            <person name="Sun H."/>
            <person name="Sun S."/>
            <person name="Syed K."/>
            <person name="Tsang A."/>
            <person name="Wiebenga A."/>
            <person name="Young D."/>
            <person name="Pisabarro A."/>
            <person name="Eastwood D.C."/>
            <person name="Martin F."/>
            <person name="Cullen D."/>
            <person name="Grigoriev I.V."/>
            <person name="Hibbett D.S."/>
        </authorList>
    </citation>
    <scope>NUCLEOTIDE SEQUENCE [LARGE SCALE GENOMIC DNA]</scope>
    <source>
        <strain evidence="14 15">MD-104</strain>
    </source>
</reference>
<dbReference type="Pfam" id="PF25539">
    <property type="entry name" value="Bestrophin_2"/>
    <property type="match status" value="2"/>
</dbReference>
<dbReference type="SUPFAM" id="SSF81383">
    <property type="entry name" value="F-box domain"/>
    <property type="match status" value="1"/>
</dbReference>
<evidence type="ECO:0000256" key="6">
    <source>
        <dbReference type="ARBA" id="ARBA00022786"/>
    </source>
</evidence>
<keyword evidence="7 12" id="KW-1133">Transmembrane helix</keyword>
<dbReference type="SUPFAM" id="SSF50978">
    <property type="entry name" value="WD40 repeat-like"/>
    <property type="match status" value="2"/>
</dbReference>
<evidence type="ECO:0000256" key="7">
    <source>
        <dbReference type="ARBA" id="ARBA00022989"/>
    </source>
</evidence>
<dbReference type="OrthoDB" id="5580488at2759"/>
<dbReference type="Pfam" id="PF12937">
    <property type="entry name" value="F-box-like"/>
    <property type="match status" value="1"/>
</dbReference>
<dbReference type="Gene3D" id="2.130.10.10">
    <property type="entry name" value="YVTN repeat-like/Quinoprotein amine dehydrogenase"/>
    <property type="match status" value="3"/>
</dbReference>
<dbReference type="PROSITE" id="PS50294">
    <property type="entry name" value="WD_REPEATS_REGION"/>
    <property type="match status" value="3"/>
</dbReference>
<feature type="region of interest" description="Disordered" evidence="11">
    <location>
        <begin position="240"/>
        <end position="324"/>
    </location>
</feature>
<sequence>MSPAAATTASPYLCDTLPPPRLASESAPSTPRSRSPAPVSHEFDEKFNHSAGVVDNAALQWVTKPAEEQMPMQVDGEAGASATAVQPPARKLCVRHQRMADEGTSLKLQQALDALPVEEREAVNAVWSNFSSSSHPRRALILQGLLTMCCFSQLSLLSEQLSHLIRLDPFAVLPREVALRILGYLDATSLCRAAQVSRTWRSLADDDILWRGICEQHIGQKCLKCGWGLPILERRRTVRALTSSPSSSPAPFYDIPALTNKRDAPYDGRAAPPSKRQRCDSVEELSSPEPSGSGSGSSSGSPPHYLLSPPHHLQSRTPHPRAHAVTRPWKDVYCERLRIERNWRRGRCTVRTLKGHTDGVMCLQFNESLTHPAFPVLITGSYDRTARVWNLETGTEVHCLTGHTRAVRALQFDEAKLITGSMDNTMKVWNWRTGQCLRTLEGHTEGVVCLNFDDTVLASGSVDTTIKVWNLKTGECFTLRGHCDWVNAVQLWDANSGRAPTGPAGAMFDAAPVDPAPACGSPLRLDAGKMLFSASDDGTIRLWDLALRSCVRLFKGHIGQVQSLKLLLVDEDCADAAAADPAPAPARARSQPATFSPPASSRSPLPLVWRGAPEQRPPSAQGAGDHQWASAAEAPVAARRRKPVLISGSLDNTIKLWDVETGKATKTLFGHIEGVWAVASDKLRLVSGSHDRTIKVWVREEGRCMATLVGHRGAVTCLALGEDKIVSGSDDGDSPRYGSSCTALASWQHSGQTTGQFRIDDGMCTMGRSTRSAPRIFADTIAYGRSGPFHYYIVATAAPEPARETSDSRPFTSRLSSPAMEASVATTTKKSVVTISLPKKKLITRKRLRKYSWLPDVFRLKGSIVHRIIGPVLTVTAFASIVAYFWSKGKKISLTNQVVPLLSVVVGLILVFRNGTSYDRYYEGRKDFATMSSHIRSLSRLIWIYISVPPSDDSAKGTRAASHLTPAQLRRRKVSALKLCIAFAYAVKHYLRGEDGLEWEDYGGIVPATTAALVRGAGSAAVSGTTSRGMAYDATADSSGTDTPRSADGGECAGGGDGEAHAAVDATKRIRVKRSKDRMKAPGARTANSKTPLLSTALHQTIDFNAHPEELSTPLPLVIAHELTRMLFLFKRDGYLETVGPAGTNAMNLHVQAMVDMMTAMERVANTPIPRSYSIHLKQCVTLYLFVLPFTLVNELGWGMVPIVTVVAFTLMGIEGIADEIEMPFGLDKSDLPLERYCADLKEEIEFIVERLPEGGEGMYGTDNGEGDD</sequence>
<feature type="repeat" description="WD" evidence="10">
    <location>
        <begin position="400"/>
        <end position="439"/>
    </location>
</feature>
<dbReference type="AlphaFoldDB" id="A0A2H3JL92"/>
<keyword evidence="2" id="KW-0813">Transport</keyword>
<feature type="compositionally biased region" description="Low complexity" evidence="11">
    <location>
        <begin position="284"/>
        <end position="312"/>
    </location>
</feature>
<dbReference type="InterPro" id="IPR019775">
    <property type="entry name" value="WD40_repeat_CS"/>
</dbReference>
<dbReference type="PANTHER" id="PTHR19872:SF9">
    <property type="entry name" value="UBIQUITIN-BINDING SDF UBIQUITIN LIGASE COMPLEX SUBUNIT"/>
    <property type="match status" value="1"/>
</dbReference>
<dbReference type="CDD" id="cd22147">
    <property type="entry name" value="F-box_SpPof1-like"/>
    <property type="match status" value="1"/>
</dbReference>
<dbReference type="STRING" id="742152.A0A2H3JL92"/>
<keyword evidence="3 10" id="KW-0853">WD repeat</keyword>
<feature type="compositionally biased region" description="Low complexity" evidence="11">
    <location>
        <begin position="23"/>
        <end position="40"/>
    </location>
</feature>
<protein>
    <submittedName>
        <fullName evidence="14">WD40 repeat-like protein</fullName>
    </submittedName>
</protein>
<evidence type="ECO:0000313" key="14">
    <source>
        <dbReference type="EMBL" id="PCH39559.1"/>
    </source>
</evidence>
<dbReference type="PANTHER" id="PTHR19872">
    <property type="entry name" value="UBIQUITIN LIGASE SPECIFICITY FACTOR/HREP PROTEIN"/>
    <property type="match status" value="1"/>
</dbReference>
<proteinExistence type="predicted"/>
<dbReference type="InterPro" id="IPR015943">
    <property type="entry name" value="WD40/YVTN_repeat-like_dom_sf"/>
</dbReference>
<feature type="compositionally biased region" description="Low complexity" evidence="11">
    <location>
        <begin position="596"/>
        <end position="607"/>
    </location>
</feature>
<dbReference type="InterPro" id="IPR036322">
    <property type="entry name" value="WD40_repeat_dom_sf"/>
</dbReference>
<evidence type="ECO:0000313" key="15">
    <source>
        <dbReference type="Proteomes" id="UP000218811"/>
    </source>
</evidence>
<evidence type="ECO:0000256" key="9">
    <source>
        <dbReference type="ARBA" id="ARBA00023136"/>
    </source>
</evidence>
<evidence type="ECO:0000256" key="2">
    <source>
        <dbReference type="ARBA" id="ARBA00022448"/>
    </source>
</evidence>
<feature type="transmembrane region" description="Helical" evidence="12">
    <location>
        <begin position="898"/>
        <end position="916"/>
    </location>
</feature>
<accession>A0A2H3JL92</accession>
<feature type="transmembrane region" description="Helical" evidence="12">
    <location>
        <begin position="868"/>
        <end position="886"/>
    </location>
</feature>
<evidence type="ECO:0000256" key="8">
    <source>
        <dbReference type="ARBA" id="ARBA00023065"/>
    </source>
</evidence>
<dbReference type="PROSITE" id="PS50082">
    <property type="entry name" value="WD_REPEATS_2"/>
    <property type="match status" value="6"/>
</dbReference>
<dbReference type="Gene3D" id="1.20.1280.50">
    <property type="match status" value="1"/>
</dbReference>
<dbReference type="SMART" id="SM00256">
    <property type="entry name" value="FBOX"/>
    <property type="match status" value="1"/>
</dbReference>
<dbReference type="InterPro" id="IPR051075">
    <property type="entry name" value="SCF_subunit_WD-repeat"/>
</dbReference>
<feature type="compositionally biased region" description="Polar residues" evidence="11">
    <location>
        <begin position="1"/>
        <end position="10"/>
    </location>
</feature>
<keyword evidence="15" id="KW-1185">Reference proteome</keyword>
<dbReference type="PRINTS" id="PR00320">
    <property type="entry name" value="GPROTEINBRPT"/>
</dbReference>
<dbReference type="Proteomes" id="UP000218811">
    <property type="component" value="Unassembled WGS sequence"/>
</dbReference>
<dbReference type="CDD" id="cd00200">
    <property type="entry name" value="WD40"/>
    <property type="match status" value="1"/>
</dbReference>
<keyword evidence="5" id="KW-0677">Repeat</keyword>
<feature type="repeat" description="WD" evidence="10">
    <location>
        <begin position="645"/>
        <end position="667"/>
    </location>
</feature>
<evidence type="ECO:0000256" key="1">
    <source>
        <dbReference type="ARBA" id="ARBA00004141"/>
    </source>
</evidence>
<dbReference type="Pfam" id="PF00400">
    <property type="entry name" value="WD40"/>
    <property type="match status" value="7"/>
</dbReference>
<dbReference type="InterPro" id="IPR001810">
    <property type="entry name" value="F-box_dom"/>
</dbReference>
<comment type="subcellular location">
    <subcellularLocation>
        <location evidence="1">Membrane</location>
        <topology evidence="1">Multi-pass membrane protein</topology>
    </subcellularLocation>
</comment>
<dbReference type="FunFam" id="1.20.1280.50:FF:000051">
    <property type="entry name" value="F-box and WD-40 domain-containing protein MET30"/>
    <property type="match status" value="1"/>
</dbReference>
<keyword evidence="8" id="KW-0406">Ion transport</keyword>
<dbReference type="GO" id="GO:0016020">
    <property type="term" value="C:membrane"/>
    <property type="evidence" value="ECO:0007669"/>
    <property type="project" value="UniProtKB-SubCell"/>
</dbReference>
<feature type="repeat" description="WD" evidence="10">
    <location>
        <begin position="668"/>
        <end position="707"/>
    </location>
</feature>
<dbReference type="GO" id="GO:0005254">
    <property type="term" value="F:chloride channel activity"/>
    <property type="evidence" value="ECO:0007669"/>
    <property type="project" value="InterPro"/>
</dbReference>
<feature type="region of interest" description="Disordered" evidence="11">
    <location>
        <begin position="1"/>
        <end position="40"/>
    </location>
</feature>
<feature type="region of interest" description="Disordered" evidence="11">
    <location>
        <begin position="580"/>
        <end position="635"/>
    </location>
</feature>
<evidence type="ECO:0000256" key="10">
    <source>
        <dbReference type="PROSITE-ProRule" id="PRU00221"/>
    </source>
</evidence>
<dbReference type="PROSITE" id="PS00678">
    <property type="entry name" value="WD_REPEATS_1"/>
    <property type="match status" value="4"/>
</dbReference>
<feature type="repeat" description="WD" evidence="10">
    <location>
        <begin position="353"/>
        <end position="399"/>
    </location>
</feature>
<dbReference type="InterPro" id="IPR020472">
    <property type="entry name" value="WD40_PAC1"/>
</dbReference>
<dbReference type="InterPro" id="IPR001680">
    <property type="entry name" value="WD40_rpt"/>
</dbReference>
<evidence type="ECO:0000256" key="5">
    <source>
        <dbReference type="ARBA" id="ARBA00022737"/>
    </source>
</evidence>
<evidence type="ECO:0000256" key="3">
    <source>
        <dbReference type="ARBA" id="ARBA00022574"/>
    </source>
</evidence>
<evidence type="ECO:0000256" key="4">
    <source>
        <dbReference type="ARBA" id="ARBA00022692"/>
    </source>
</evidence>
<feature type="repeat" description="WD" evidence="10">
    <location>
        <begin position="440"/>
        <end position="479"/>
    </location>
</feature>
<evidence type="ECO:0000256" key="12">
    <source>
        <dbReference type="SAM" id="Phobius"/>
    </source>
</evidence>
<dbReference type="InterPro" id="IPR044669">
    <property type="entry name" value="YneE/VCCN1/2-like"/>
</dbReference>
<dbReference type="PROSITE" id="PS50181">
    <property type="entry name" value="FBOX"/>
    <property type="match status" value="1"/>
</dbReference>
<feature type="region of interest" description="Disordered" evidence="11">
    <location>
        <begin position="1033"/>
        <end position="1066"/>
    </location>
</feature>
<evidence type="ECO:0000256" key="11">
    <source>
        <dbReference type="SAM" id="MobiDB-lite"/>
    </source>
</evidence>
<keyword evidence="6" id="KW-0833">Ubl conjugation pathway</keyword>
<organism evidence="14 15">
    <name type="scientific">Wolfiporia cocos (strain MD-104)</name>
    <name type="common">Brown rot fungus</name>
    <dbReference type="NCBI Taxonomy" id="742152"/>
    <lineage>
        <taxon>Eukaryota</taxon>
        <taxon>Fungi</taxon>
        <taxon>Dikarya</taxon>
        <taxon>Basidiomycota</taxon>
        <taxon>Agaricomycotina</taxon>
        <taxon>Agaricomycetes</taxon>
        <taxon>Polyporales</taxon>
        <taxon>Phaeolaceae</taxon>
        <taxon>Wolfiporia</taxon>
    </lineage>
</organism>
<evidence type="ECO:0000259" key="13">
    <source>
        <dbReference type="PROSITE" id="PS50181"/>
    </source>
</evidence>
<keyword evidence="4 12" id="KW-0812">Transmembrane</keyword>
<feature type="repeat" description="WD" evidence="10">
    <location>
        <begin position="528"/>
        <end position="553"/>
    </location>
</feature>
<gene>
    <name evidence="14" type="ORF">WOLCODRAFT_168012</name>
</gene>
<name>A0A2H3JL92_WOLCO</name>
<dbReference type="InterPro" id="IPR036047">
    <property type="entry name" value="F-box-like_dom_sf"/>
</dbReference>
<dbReference type="SMART" id="SM00320">
    <property type="entry name" value="WD40"/>
    <property type="match status" value="7"/>
</dbReference>
<feature type="compositionally biased region" description="Low complexity" evidence="11">
    <location>
        <begin position="580"/>
        <end position="589"/>
    </location>
</feature>
<keyword evidence="9 12" id="KW-0472">Membrane</keyword>
<dbReference type="EMBL" id="KB468009">
    <property type="protein sequence ID" value="PCH39559.1"/>
    <property type="molecule type" value="Genomic_DNA"/>
</dbReference>